<organism evidence="2 3">
    <name type="scientific">Thelohanellus kitauei</name>
    <name type="common">Myxosporean</name>
    <dbReference type="NCBI Taxonomy" id="669202"/>
    <lineage>
        <taxon>Eukaryota</taxon>
        <taxon>Metazoa</taxon>
        <taxon>Cnidaria</taxon>
        <taxon>Myxozoa</taxon>
        <taxon>Myxosporea</taxon>
        <taxon>Bivalvulida</taxon>
        <taxon>Platysporina</taxon>
        <taxon>Myxobolidae</taxon>
        <taxon>Thelohanellus</taxon>
    </lineage>
</organism>
<dbReference type="Proteomes" id="UP000031668">
    <property type="component" value="Unassembled WGS sequence"/>
</dbReference>
<keyword evidence="1" id="KW-1133">Transmembrane helix</keyword>
<proteinExistence type="predicted"/>
<evidence type="ECO:0000256" key="1">
    <source>
        <dbReference type="SAM" id="Phobius"/>
    </source>
</evidence>
<feature type="transmembrane region" description="Helical" evidence="1">
    <location>
        <begin position="224"/>
        <end position="246"/>
    </location>
</feature>
<keyword evidence="1" id="KW-0812">Transmembrane</keyword>
<name>A0A0C2M2H7_THEKT</name>
<evidence type="ECO:0000313" key="3">
    <source>
        <dbReference type="Proteomes" id="UP000031668"/>
    </source>
</evidence>
<keyword evidence="1" id="KW-0472">Membrane</keyword>
<keyword evidence="3" id="KW-1185">Reference proteome</keyword>
<reference evidence="2 3" key="1">
    <citation type="journal article" date="2014" name="Genome Biol. Evol.">
        <title>The genome of the myxosporean Thelohanellus kitauei shows adaptations to nutrient acquisition within its fish host.</title>
        <authorList>
            <person name="Yang Y."/>
            <person name="Xiong J."/>
            <person name="Zhou Z."/>
            <person name="Huo F."/>
            <person name="Miao W."/>
            <person name="Ran C."/>
            <person name="Liu Y."/>
            <person name="Zhang J."/>
            <person name="Feng J."/>
            <person name="Wang M."/>
            <person name="Wang M."/>
            <person name="Wang L."/>
            <person name="Yao B."/>
        </authorList>
    </citation>
    <scope>NUCLEOTIDE SEQUENCE [LARGE SCALE GENOMIC DNA]</scope>
    <source>
        <strain evidence="2">Wuqing</strain>
    </source>
</reference>
<sequence>MGSMSANRTLPTILIQITYAVSRFFWKKVRFHFILYGFMYSDLSQLLDQVFAKKKATREEFRDLRYRLAQHIVLQDGCVTSSVASYLIELPEYFIPSMFNETGQFRKHAISFHCAMNGFKPEFMEYRIVIQDPAQVLRMKKIAKGVVRYYNSSKMILWDDVKKALYEQRQLRVWWTNILLRQTLICYVTPRCEDPEASYKFTEPVEIAPAGYDLFTTEEDLIRVLIELMGIIVSFELLFFAIIFIISRYTGKNEGYEELSSSEE</sequence>
<dbReference type="AlphaFoldDB" id="A0A0C2M2H7"/>
<dbReference type="EMBL" id="JWZT01005350">
    <property type="protein sequence ID" value="KII61275.1"/>
    <property type="molecule type" value="Genomic_DNA"/>
</dbReference>
<evidence type="ECO:0000313" key="2">
    <source>
        <dbReference type="EMBL" id="KII61275.1"/>
    </source>
</evidence>
<protein>
    <submittedName>
        <fullName evidence="2">Uncharacterized protein</fullName>
    </submittedName>
</protein>
<gene>
    <name evidence="2" type="ORF">RF11_12526</name>
</gene>
<comment type="caution">
    <text evidence="2">The sequence shown here is derived from an EMBL/GenBank/DDBJ whole genome shotgun (WGS) entry which is preliminary data.</text>
</comment>
<accession>A0A0C2M2H7</accession>